<reference evidence="2 3" key="1">
    <citation type="submission" date="2024-01" db="EMBL/GenBank/DDBJ databases">
        <title>Genome assemblies of Stephania.</title>
        <authorList>
            <person name="Yang L."/>
        </authorList>
    </citation>
    <scope>NUCLEOTIDE SEQUENCE [LARGE SCALE GENOMIC DNA]</scope>
    <source>
        <strain evidence="2">QJT</strain>
        <tissue evidence="2">Leaf</tissue>
    </source>
</reference>
<protein>
    <submittedName>
        <fullName evidence="2">Uncharacterized protein</fullName>
    </submittedName>
</protein>
<evidence type="ECO:0000313" key="3">
    <source>
        <dbReference type="Proteomes" id="UP001417504"/>
    </source>
</evidence>
<sequence>MTSTFAATAITTKPMSSPRTKKARSEHYLESSTTNNILLLLNPPSPRPHFSKPSTSSDPIKSPTLLQLGTLQLQLSSLHSHRTFLQLLAHPHNLNATRDHLKSYGEGFKIASEDEYVILGPRRRHRQGMTHYIIVTTEDGDEPSWCKIDTHWLRRHRGAVGFRNPWCHPKLGPERLFFGILGRCFGDTVEENDHGGMVTATLR</sequence>
<accession>A0AAP0J9H1</accession>
<dbReference type="AlphaFoldDB" id="A0AAP0J9H1"/>
<comment type="caution">
    <text evidence="2">The sequence shown here is derived from an EMBL/GenBank/DDBJ whole genome shotgun (WGS) entry which is preliminary data.</text>
</comment>
<proteinExistence type="predicted"/>
<feature type="region of interest" description="Disordered" evidence="1">
    <location>
        <begin position="1"/>
        <end position="62"/>
    </location>
</feature>
<name>A0AAP0J9H1_9MAGN</name>
<gene>
    <name evidence="2" type="ORF">Sjap_010476</name>
</gene>
<feature type="compositionally biased region" description="Low complexity" evidence="1">
    <location>
        <begin position="31"/>
        <end position="42"/>
    </location>
</feature>
<evidence type="ECO:0000256" key="1">
    <source>
        <dbReference type="SAM" id="MobiDB-lite"/>
    </source>
</evidence>
<organism evidence="2 3">
    <name type="scientific">Stephania japonica</name>
    <dbReference type="NCBI Taxonomy" id="461633"/>
    <lineage>
        <taxon>Eukaryota</taxon>
        <taxon>Viridiplantae</taxon>
        <taxon>Streptophyta</taxon>
        <taxon>Embryophyta</taxon>
        <taxon>Tracheophyta</taxon>
        <taxon>Spermatophyta</taxon>
        <taxon>Magnoliopsida</taxon>
        <taxon>Ranunculales</taxon>
        <taxon>Menispermaceae</taxon>
        <taxon>Menispermoideae</taxon>
        <taxon>Cissampelideae</taxon>
        <taxon>Stephania</taxon>
    </lineage>
</organism>
<dbReference type="EMBL" id="JBBNAE010000004">
    <property type="protein sequence ID" value="KAK9129989.1"/>
    <property type="molecule type" value="Genomic_DNA"/>
</dbReference>
<keyword evidence="3" id="KW-1185">Reference proteome</keyword>
<dbReference type="Proteomes" id="UP001417504">
    <property type="component" value="Unassembled WGS sequence"/>
</dbReference>
<feature type="compositionally biased region" description="Polar residues" evidence="1">
    <location>
        <begin position="1"/>
        <end position="18"/>
    </location>
</feature>
<evidence type="ECO:0000313" key="2">
    <source>
        <dbReference type="EMBL" id="KAK9129989.1"/>
    </source>
</evidence>